<proteinExistence type="inferred from homology"/>
<dbReference type="Gene3D" id="1.10.579.10">
    <property type="entry name" value="DNA Cyclobutane Dipyrimidine Photolyase, subunit A, domain 3"/>
    <property type="match status" value="1"/>
</dbReference>
<dbReference type="GO" id="GO:0003904">
    <property type="term" value="F:deoxyribodipyrimidine photo-lyase activity"/>
    <property type="evidence" value="ECO:0007669"/>
    <property type="project" value="TreeGrafter"/>
</dbReference>
<dbReference type="InterPro" id="IPR002081">
    <property type="entry name" value="Cryptochrome/DNA_photolyase_1"/>
</dbReference>
<reference evidence="7" key="1">
    <citation type="journal article" date="2021" name="PeerJ">
        <title>Extensive microbial diversity within the chicken gut microbiome revealed by metagenomics and culture.</title>
        <authorList>
            <person name="Gilroy R."/>
            <person name="Ravi A."/>
            <person name="Getino M."/>
            <person name="Pursley I."/>
            <person name="Horton D.L."/>
            <person name="Alikhan N.F."/>
            <person name="Baker D."/>
            <person name="Gharbi K."/>
            <person name="Hall N."/>
            <person name="Watson M."/>
            <person name="Adriaenssens E.M."/>
            <person name="Foster-Nyarko E."/>
            <person name="Jarju S."/>
            <person name="Secka A."/>
            <person name="Antonio M."/>
            <person name="Oren A."/>
            <person name="Chaudhuri R.R."/>
            <person name="La Ragione R."/>
            <person name="Hildebrand F."/>
            <person name="Pallen M.J."/>
        </authorList>
    </citation>
    <scope>NUCLEOTIDE SEQUENCE</scope>
    <source>
        <strain evidence="7">9264</strain>
    </source>
</reference>
<dbReference type="PANTHER" id="PTHR11455:SF9">
    <property type="entry name" value="CRYPTOCHROME CIRCADIAN CLOCK 5 ISOFORM X1"/>
    <property type="match status" value="1"/>
</dbReference>
<name>A0A9D2RG33_9BURK</name>
<dbReference type="PRINTS" id="PR00147">
    <property type="entry name" value="DNAPHOTLYASE"/>
</dbReference>
<dbReference type="PANTHER" id="PTHR11455">
    <property type="entry name" value="CRYPTOCHROME"/>
    <property type="match status" value="1"/>
</dbReference>
<keyword evidence="3 4" id="KW-0274">FAD</keyword>
<comment type="similarity">
    <text evidence="5">Belongs to the DNA photolyase family.</text>
</comment>
<evidence type="ECO:0000313" key="8">
    <source>
        <dbReference type="Proteomes" id="UP000823889"/>
    </source>
</evidence>
<dbReference type="AlphaFoldDB" id="A0A9D2RG33"/>
<dbReference type="EMBL" id="DWUQ01000105">
    <property type="protein sequence ID" value="HJD44428.1"/>
    <property type="molecule type" value="Genomic_DNA"/>
</dbReference>
<dbReference type="InterPro" id="IPR005101">
    <property type="entry name" value="Cryptochr/Photolyase_FAD-bd"/>
</dbReference>
<dbReference type="InterPro" id="IPR036155">
    <property type="entry name" value="Crypto/Photolyase_N_sf"/>
</dbReference>
<evidence type="ECO:0000259" key="6">
    <source>
        <dbReference type="PROSITE" id="PS51645"/>
    </source>
</evidence>
<dbReference type="InterPro" id="IPR014729">
    <property type="entry name" value="Rossmann-like_a/b/a_fold"/>
</dbReference>
<dbReference type="SUPFAM" id="SSF48173">
    <property type="entry name" value="Cryptochrome/photolyase FAD-binding domain"/>
    <property type="match status" value="1"/>
</dbReference>
<evidence type="ECO:0000313" key="7">
    <source>
        <dbReference type="EMBL" id="HJD44428.1"/>
    </source>
</evidence>
<dbReference type="InterPro" id="IPR036134">
    <property type="entry name" value="Crypto/Photolyase_FAD-like_sf"/>
</dbReference>
<comment type="cofactor">
    <cofactor evidence="1">
        <name>(6R)-5,10-methylene-5,6,7,8-tetrahydrofolate</name>
        <dbReference type="ChEBI" id="CHEBI:15636"/>
    </cofactor>
</comment>
<reference evidence="7" key="2">
    <citation type="submission" date="2021-04" db="EMBL/GenBank/DDBJ databases">
        <authorList>
            <person name="Gilroy R."/>
        </authorList>
    </citation>
    <scope>NUCLEOTIDE SEQUENCE</scope>
    <source>
        <strain evidence="7">9264</strain>
    </source>
</reference>
<evidence type="ECO:0000256" key="1">
    <source>
        <dbReference type="ARBA" id="ARBA00001932"/>
    </source>
</evidence>
<comment type="cofactor">
    <cofactor evidence="4">
        <name>FAD</name>
        <dbReference type="ChEBI" id="CHEBI:57692"/>
    </cofactor>
    <text evidence="4">Binds 1 FAD per subunit.</text>
</comment>
<evidence type="ECO:0000256" key="5">
    <source>
        <dbReference type="RuleBase" id="RU004182"/>
    </source>
</evidence>
<dbReference type="GO" id="GO:0003677">
    <property type="term" value="F:DNA binding"/>
    <property type="evidence" value="ECO:0007669"/>
    <property type="project" value="TreeGrafter"/>
</dbReference>
<evidence type="ECO:0000256" key="4">
    <source>
        <dbReference type="PIRSR" id="PIRSR602081-1"/>
    </source>
</evidence>
<gene>
    <name evidence="7" type="ORF">H9906_05280</name>
</gene>
<dbReference type="SUPFAM" id="SSF52425">
    <property type="entry name" value="Cryptochrome/photolyase, N-terminal domain"/>
    <property type="match status" value="1"/>
</dbReference>
<accession>A0A9D2RG33</accession>
<dbReference type="InterPro" id="IPR006050">
    <property type="entry name" value="DNA_photolyase_N"/>
</dbReference>
<keyword evidence="5" id="KW-0157">Chromophore</keyword>
<feature type="domain" description="Photolyase/cryptochrome alpha/beta" evidence="6">
    <location>
        <begin position="3"/>
        <end position="135"/>
    </location>
</feature>
<dbReference type="Pfam" id="PF03441">
    <property type="entry name" value="FAD_binding_7"/>
    <property type="match status" value="1"/>
</dbReference>
<comment type="caution">
    <text evidence="7">The sequence shown here is derived from an EMBL/GenBank/DDBJ whole genome shotgun (WGS) entry which is preliminary data.</text>
</comment>
<sequence length="189" mass="22135">MTSRALVWFRRDLRPDDHTALCHALTTHEEVFAVFIFDRPLLKSLDPEDRRLSFIWHSLEAVRQQFEAAGGHFHYVLQTGFMHNRVRMLCASCLTKHLLVDWRCGEAHFAKWLLDYDQASNVGGWQWSASTGCDAQPYFRIFNPTTQAQKFDAKGEYVRRYVPSSERSRTPIVDHATQRQRALEFYGRL</sequence>
<dbReference type="GO" id="GO:0071949">
    <property type="term" value="F:FAD binding"/>
    <property type="evidence" value="ECO:0007669"/>
    <property type="project" value="TreeGrafter"/>
</dbReference>
<dbReference type="Gene3D" id="3.40.50.620">
    <property type="entry name" value="HUPs"/>
    <property type="match status" value="1"/>
</dbReference>
<evidence type="ECO:0000256" key="2">
    <source>
        <dbReference type="ARBA" id="ARBA00022630"/>
    </source>
</evidence>
<feature type="binding site" evidence="4">
    <location>
        <begin position="115"/>
        <end position="117"/>
    </location>
    <ligand>
        <name>FAD</name>
        <dbReference type="ChEBI" id="CHEBI:57692"/>
    </ligand>
</feature>
<dbReference type="GO" id="GO:0009416">
    <property type="term" value="P:response to light stimulus"/>
    <property type="evidence" value="ECO:0007669"/>
    <property type="project" value="TreeGrafter"/>
</dbReference>
<protein>
    <submittedName>
        <fullName evidence="7">Deoxyribodipyrimidine photo-lyase</fullName>
    </submittedName>
</protein>
<evidence type="ECO:0000256" key="3">
    <source>
        <dbReference type="ARBA" id="ARBA00022827"/>
    </source>
</evidence>
<dbReference type="Proteomes" id="UP000823889">
    <property type="component" value="Unassembled WGS sequence"/>
</dbReference>
<keyword evidence="2 4" id="KW-0285">Flavoprotein</keyword>
<organism evidence="7 8">
    <name type="scientific">Candidatus Paenalcaligenes intestinipullorum</name>
    <dbReference type="NCBI Taxonomy" id="2838718"/>
    <lineage>
        <taxon>Bacteria</taxon>
        <taxon>Pseudomonadati</taxon>
        <taxon>Pseudomonadota</taxon>
        <taxon>Betaproteobacteria</taxon>
        <taxon>Burkholderiales</taxon>
        <taxon>Alcaligenaceae</taxon>
        <taxon>Paenalcaligenes</taxon>
    </lineage>
</organism>
<dbReference type="PROSITE" id="PS51645">
    <property type="entry name" value="PHR_CRY_ALPHA_BETA"/>
    <property type="match status" value="1"/>
</dbReference>